<proteinExistence type="predicted"/>
<keyword evidence="2" id="KW-1185">Reference proteome</keyword>
<evidence type="ECO:0000313" key="1">
    <source>
        <dbReference type="EMBL" id="ENH96175.1"/>
    </source>
</evidence>
<dbReference type="EMBL" id="APML01000056">
    <property type="protein sequence ID" value="ENH96175.1"/>
    <property type="molecule type" value="Genomic_DNA"/>
</dbReference>
<dbReference type="InterPro" id="IPR020909">
    <property type="entry name" value="UPF0736"/>
</dbReference>
<dbReference type="OrthoDB" id="2960746at2"/>
<dbReference type="PATRIC" id="fig|1308866.3.peg.2473"/>
<name>N4WNW0_9BACI</name>
<evidence type="ECO:0000313" key="2">
    <source>
        <dbReference type="Proteomes" id="UP000012283"/>
    </source>
</evidence>
<comment type="caution">
    <text evidence="1">The sequence shown here is derived from an EMBL/GenBank/DDBJ whole genome shotgun (WGS) entry which is preliminary data.</text>
</comment>
<dbReference type="eggNOG" id="ENOG502Z8PJ">
    <property type="taxonomic scope" value="Bacteria"/>
</dbReference>
<dbReference type="AlphaFoldDB" id="N4WNW0"/>
<dbReference type="STRING" id="1308866.J416_12227"/>
<accession>N4WNW0</accession>
<protein>
    <submittedName>
        <fullName evidence="1">Uncharacterized protein</fullName>
    </submittedName>
</protein>
<organism evidence="1 2">
    <name type="scientific">Gracilibacillus halophilus YIM-C55.5</name>
    <dbReference type="NCBI Taxonomy" id="1308866"/>
    <lineage>
        <taxon>Bacteria</taxon>
        <taxon>Bacillati</taxon>
        <taxon>Bacillota</taxon>
        <taxon>Bacilli</taxon>
        <taxon>Bacillales</taxon>
        <taxon>Bacillaceae</taxon>
        <taxon>Gracilibacillus</taxon>
    </lineage>
</organism>
<reference evidence="1 2" key="1">
    <citation type="submission" date="2013-03" db="EMBL/GenBank/DDBJ databases">
        <title>Draft genome sequence of Gracibacillus halophilus YIM-C55.5, a moderately halophilic and thermophilic organism from the Xiaochaidamu salt lake.</title>
        <authorList>
            <person name="Sugumar T."/>
            <person name="Polireddy D.R."/>
            <person name="Antony A."/>
            <person name="Madhava Y.R."/>
            <person name="Sivakumar N."/>
        </authorList>
    </citation>
    <scope>NUCLEOTIDE SEQUENCE [LARGE SCALE GENOMIC DNA]</scope>
    <source>
        <strain evidence="1 2">YIM-C55.5</strain>
    </source>
</reference>
<sequence>MLYLHDVWVNWFEGEENGYNVCSFHEWRKADGIEILDQIPVLYIEEEVYTYIENDLQDLPKSLLEIIYQKAYIRKNQERKPLEYAVIITDGESIMAFDTMGYEIPIRKSRLIPRQERLVLDLIKGRQPESFHISNREPKEYHILSLPPQAMTGLTRRERQLKQLLMIAIDQLEATNRLEELRYWLTEWKPERYHEIKQMDFNEAWTTLYNDLLNGWSTRHENFCRQIIKGQTYYENIWEREQQGDVSQTLRP</sequence>
<gene>
    <name evidence="1" type="ORF">J416_12227</name>
</gene>
<dbReference type="Pfam" id="PF12227">
    <property type="entry name" value="DUF3603"/>
    <property type="match status" value="1"/>
</dbReference>
<dbReference type="Proteomes" id="UP000012283">
    <property type="component" value="Unassembled WGS sequence"/>
</dbReference>
<dbReference type="RefSeq" id="WP_003472169.1">
    <property type="nucleotide sequence ID" value="NZ_APML01000056.1"/>
</dbReference>